<evidence type="ECO:0000313" key="10">
    <source>
        <dbReference type="Proteomes" id="UP001152320"/>
    </source>
</evidence>
<dbReference type="GO" id="GO:0008017">
    <property type="term" value="F:microtubule binding"/>
    <property type="evidence" value="ECO:0007669"/>
    <property type="project" value="InterPro"/>
</dbReference>
<comment type="similarity">
    <text evidence="5 6">Belongs to the TRAFAC class myosin-kinesin ATPase superfamily. Kinesin family.</text>
</comment>
<dbReference type="PANTHER" id="PTHR47972:SF65">
    <property type="entry name" value="KINESIN-LIKE PROTEIN"/>
    <property type="match status" value="1"/>
</dbReference>
<feature type="domain" description="Kinesin motor" evidence="8">
    <location>
        <begin position="517"/>
        <end position="828"/>
    </location>
</feature>
<dbReference type="PROSITE" id="PS00411">
    <property type="entry name" value="KINESIN_MOTOR_1"/>
    <property type="match status" value="1"/>
</dbReference>
<dbReference type="Gene3D" id="3.40.850.10">
    <property type="entry name" value="Kinesin motor domain"/>
    <property type="match status" value="1"/>
</dbReference>
<dbReference type="AlphaFoldDB" id="A0A9Q1CMZ5"/>
<keyword evidence="2 5" id="KW-0547">Nucleotide-binding</keyword>
<accession>A0A9Q1CMZ5</accession>
<dbReference type="InterPro" id="IPR001752">
    <property type="entry name" value="Kinesin_motor_dom"/>
</dbReference>
<dbReference type="OrthoDB" id="3176171at2759"/>
<dbReference type="GO" id="GO:0007018">
    <property type="term" value="P:microtubule-based movement"/>
    <property type="evidence" value="ECO:0007669"/>
    <property type="project" value="InterPro"/>
</dbReference>
<keyword evidence="4" id="KW-0963">Cytoplasm</keyword>
<feature type="compositionally biased region" description="Polar residues" evidence="7">
    <location>
        <begin position="38"/>
        <end position="47"/>
    </location>
</feature>
<feature type="region of interest" description="Disordered" evidence="7">
    <location>
        <begin position="1"/>
        <end position="67"/>
    </location>
</feature>
<keyword evidence="6" id="KW-0493">Microtubule</keyword>
<evidence type="ECO:0000259" key="8">
    <source>
        <dbReference type="PROSITE" id="PS50067"/>
    </source>
</evidence>
<dbReference type="PROSITE" id="PS50067">
    <property type="entry name" value="KINESIN_MOTOR_2"/>
    <property type="match status" value="1"/>
</dbReference>
<reference evidence="9" key="1">
    <citation type="submission" date="2021-10" db="EMBL/GenBank/DDBJ databases">
        <title>Tropical sea cucumber genome reveals ecological adaptation and Cuvierian tubules defense mechanism.</title>
        <authorList>
            <person name="Chen T."/>
        </authorList>
    </citation>
    <scope>NUCLEOTIDE SEQUENCE</scope>
    <source>
        <strain evidence="9">Nanhai2018</strain>
        <tissue evidence="9">Muscle</tissue>
    </source>
</reference>
<dbReference type="InterPro" id="IPR027417">
    <property type="entry name" value="P-loop_NTPase"/>
</dbReference>
<evidence type="ECO:0000256" key="5">
    <source>
        <dbReference type="PROSITE-ProRule" id="PRU00283"/>
    </source>
</evidence>
<feature type="region of interest" description="Disordered" evidence="7">
    <location>
        <begin position="399"/>
        <end position="432"/>
    </location>
</feature>
<evidence type="ECO:0000256" key="6">
    <source>
        <dbReference type="RuleBase" id="RU000394"/>
    </source>
</evidence>
<comment type="subcellular location">
    <subcellularLocation>
        <location evidence="1">Cytoplasm</location>
        <location evidence="1">Cytoskeleton</location>
    </subcellularLocation>
</comment>
<dbReference type="InterPro" id="IPR036961">
    <property type="entry name" value="Kinesin_motor_dom_sf"/>
</dbReference>
<dbReference type="GO" id="GO:0005524">
    <property type="term" value="F:ATP binding"/>
    <property type="evidence" value="ECO:0007669"/>
    <property type="project" value="UniProtKB-UniRule"/>
</dbReference>
<keyword evidence="10" id="KW-1185">Reference proteome</keyword>
<dbReference type="PANTHER" id="PTHR47972">
    <property type="entry name" value="KINESIN-LIKE PROTEIN KLP-3"/>
    <property type="match status" value="1"/>
</dbReference>
<evidence type="ECO:0000256" key="7">
    <source>
        <dbReference type="SAM" id="MobiDB-lite"/>
    </source>
</evidence>
<evidence type="ECO:0000313" key="9">
    <source>
        <dbReference type="EMBL" id="KAJ8047499.1"/>
    </source>
</evidence>
<keyword evidence="5 6" id="KW-0505">Motor protein</keyword>
<dbReference type="SMART" id="SM00129">
    <property type="entry name" value="KISc"/>
    <property type="match status" value="1"/>
</dbReference>
<dbReference type="Pfam" id="PF00225">
    <property type="entry name" value="Kinesin"/>
    <property type="match status" value="1"/>
</dbReference>
<dbReference type="GO" id="GO:0003777">
    <property type="term" value="F:microtubule motor activity"/>
    <property type="evidence" value="ECO:0007669"/>
    <property type="project" value="InterPro"/>
</dbReference>
<dbReference type="EMBL" id="JAIZAY010000002">
    <property type="protein sequence ID" value="KAJ8047499.1"/>
    <property type="molecule type" value="Genomic_DNA"/>
</dbReference>
<organism evidence="9 10">
    <name type="scientific">Holothuria leucospilota</name>
    <name type="common">Black long sea cucumber</name>
    <name type="synonym">Mertensiothuria leucospilota</name>
    <dbReference type="NCBI Taxonomy" id="206669"/>
    <lineage>
        <taxon>Eukaryota</taxon>
        <taxon>Metazoa</taxon>
        <taxon>Echinodermata</taxon>
        <taxon>Eleutherozoa</taxon>
        <taxon>Echinozoa</taxon>
        <taxon>Holothuroidea</taxon>
        <taxon>Aspidochirotacea</taxon>
        <taxon>Aspidochirotida</taxon>
        <taxon>Holothuriidae</taxon>
        <taxon>Holothuria</taxon>
    </lineage>
</organism>
<dbReference type="SUPFAM" id="SSF52540">
    <property type="entry name" value="P-loop containing nucleoside triphosphate hydrolases"/>
    <property type="match status" value="1"/>
</dbReference>
<dbReference type="GO" id="GO:0005874">
    <property type="term" value="C:microtubule"/>
    <property type="evidence" value="ECO:0007669"/>
    <property type="project" value="UniProtKB-KW"/>
</dbReference>
<feature type="compositionally biased region" description="Basic and acidic residues" evidence="7">
    <location>
        <begin position="7"/>
        <end position="21"/>
    </location>
</feature>
<dbReference type="InterPro" id="IPR019821">
    <property type="entry name" value="Kinesin_motor_CS"/>
</dbReference>
<evidence type="ECO:0000256" key="3">
    <source>
        <dbReference type="ARBA" id="ARBA00022840"/>
    </source>
</evidence>
<comment type="caution">
    <text evidence="9">The sequence shown here is derived from an EMBL/GenBank/DDBJ whole genome shotgun (WGS) entry which is preliminary data.</text>
</comment>
<gene>
    <name evidence="9" type="ORF">HOLleu_06518</name>
</gene>
<evidence type="ECO:0000256" key="2">
    <source>
        <dbReference type="ARBA" id="ARBA00022741"/>
    </source>
</evidence>
<keyword evidence="3 5" id="KW-0067">ATP-binding</keyword>
<feature type="binding site" evidence="5">
    <location>
        <begin position="592"/>
        <end position="599"/>
    </location>
    <ligand>
        <name>ATP</name>
        <dbReference type="ChEBI" id="CHEBI:30616"/>
    </ligand>
</feature>
<protein>
    <recommendedName>
        <fullName evidence="6">Kinesin-like protein</fullName>
    </recommendedName>
</protein>
<dbReference type="FunFam" id="3.40.850.10:FF:000168">
    <property type="entry name" value="Kinesin-like protein"/>
    <property type="match status" value="1"/>
</dbReference>
<dbReference type="Proteomes" id="UP001152320">
    <property type="component" value="Chromosome 2"/>
</dbReference>
<feature type="region of interest" description="Disordered" evidence="7">
    <location>
        <begin position="187"/>
        <end position="214"/>
    </location>
</feature>
<dbReference type="PRINTS" id="PR00380">
    <property type="entry name" value="KINESINHEAVY"/>
</dbReference>
<evidence type="ECO:0000256" key="1">
    <source>
        <dbReference type="ARBA" id="ARBA00004245"/>
    </source>
</evidence>
<sequence>MGSGSSKEAKQNKMPERKEPKQTPQRRGRAQFEEVQLQDPNAPQRSNGHPAGSSGYTSGTAPAYPNGFVQQYTDPYYEGYGQPHGYQNARDMWQHAGNAIQQQQRVVNALAPHPSQDPDEFVAMALQLQEMGEDDIVFETFHHKSGKEYTCIRQGGRRYYLDNWNTHEWQDFPNHWINQGYFKTDGDPLSDSAGSSGGSPSGSRPSRPLDVNDVDVASGLSSEDDRAGTLKHPTRGTLLTYIFEEKRNIHCFFDDESGMWVKLPISWEQHSDFVKPLVKRLKENVPKWKDKYDMVAALRQSNYDADDAITTYLTIDDTGVMDSPDRLAGFNTKLMKEKDDKISQLQDKLNRMQKNFEKVGSQNKKLHAENVRMKSELEKLRETAAALEVEAKTANMKMAAMQQERPKTARPKTAKIESPQESPPPGPEGPVVDEETLRKLDATARSLDKSQLTLKKEVKQSFEDMGKMLKQVTAAFSQMKSADSSSNQELDDLKILYKKECLQRRLLYNQLQELRGNIRVFCRVRFDSRVPCCHTFPTEQDIACTNPAGKKLSFQFDRVFTPESKQTEVFQEALPIITSCVDGYNVCIMAYGQTGSGKTYTMMGSKEDPGVNVRAIRELLRICTEREQITYTLKVSMIEVYNEHIQDLLTLEEKGNLDVKMKGKRLFLEGVTEIEVSVEEDITRIMEMGDANRSVAATKMNSTSSRSHLLLILTVEGVDKVSKAISFGSLTLVDLAGSERIAKTGATGQTLVEAAAINKSLTSLGQVFSGLKSGALHVPYRNSKLTHLLQPSLGGDAKACLFVNISPAESNVSESISTLQFGSNAKQVQLGQATKNVTKGPKK</sequence>
<keyword evidence="4" id="KW-0206">Cytoskeleton</keyword>
<proteinExistence type="inferred from homology"/>
<name>A0A9Q1CMZ5_HOLLE</name>
<evidence type="ECO:0000256" key="4">
    <source>
        <dbReference type="ARBA" id="ARBA00023212"/>
    </source>
</evidence>
<dbReference type="InterPro" id="IPR027640">
    <property type="entry name" value="Kinesin-like_fam"/>
</dbReference>